<evidence type="ECO:0000259" key="1">
    <source>
        <dbReference type="Pfam" id="PF08281"/>
    </source>
</evidence>
<dbReference type="InterPro" id="IPR013324">
    <property type="entry name" value="RNA_pol_sigma_r3/r4-like"/>
</dbReference>
<reference evidence="2" key="1">
    <citation type="journal article" date="2021" name="Proc. Natl. Acad. Sci. U.S.A.">
        <title>A Catalog of Tens of Thousands of Viruses from Human Metagenomes Reveals Hidden Associations with Chronic Diseases.</title>
        <authorList>
            <person name="Tisza M.J."/>
            <person name="Buck C.B."/>
        </authorList>
    </citation>
    <scope>NUCLEOTIDE SEQUENCE</scope>
    <source>
        <strain evidence="2">Ctu3532</strain>
    </source>
</reference>
<accession>A0A8S5TI30</accession>
<dbReference type="Pfam" id="PF08281">
    <property type="entry name" value="Sigma70_r4_2"/>
    <property type="match status" value="1"/>
</dbReference>
<dbReference type="GO" id="GO:0016987">
    <property type="term" value="F:sigma factor activity"/>
    <property type="evidence" value="ECO:0007669"/>
    <property type="project" value="InterPro"/>
</dbReference>
<dbReference type="InterPro" id="IPR036388">
    <property type="entry name" value="WH-like_DNA-bd_sf"/>
</dbReference>
<proteinExistence type="predicted"/>
<name>A0A8S5TI30_9CAUD</name>
<sequence>MREKNVKKIVQYYYEIPEMVHLLKVEQREQESLYDTLRGAPDGAPGGGGPGKPTENAVIRLDELGTWERIQEIGVRLIVLRGDAAAIRACLDGLAAKYKSILQMRHKCHYSWAAISVRMGVPDSTVRSWHDKAVLCLGEALDETPMAEELLVRASRARTY</sequence>
<evidence type="ECO:0000313" key="2">
    <source>
        <dbReference type="EMBL" id="DAF62897.1"/>
    </source>
</evidence>
<feature type="domain" description="RNA polymerase sigma factor 70 region 4 type 2" evidence="1">
    <location>
        <begin position="86"/>
        <end position="133"/>
    </location>
</feature>
<dbReference type="SUPFAM" id="SSF88659">
    <property type="entry name" value="Sigma3 and sigma4 domains of RNA polymerase sigma factors"/>
    <property type="match status" value="1"/>
</dbReference>
<dbReference type="GO" id="GO:0003677">
    <property type="term" value="F:DNA binding"/>
    <property type="evidence" value="ECO:0007669"/>
    <property type="project" value="InterPro"/>
</dbReference>
<protein>
    <submittedName>
        <fullName evidence="2">RNA polymerase sigma factor</fullName>
    </submittedName>
</protein>
<dbReference type="EMBL" id="BK032830">
    <property type="protein sequence ID" value="DAF62897.1"/>
    <property type="molecule type" value="Genomic_DNA"/>
</dbReference>
<dbReference type="InterPro" id="IPR013249">
    <property type="entry name" value="RNA_pol_sigma70_r4_t2"/>
</dbReference>
<dbReference type="GO" id="GO:0006352">
    <property type="term" value="P:DNA-templated transcription initiation"/>
    <property type="evidence" value="ECO:0007669"/>
    <property type="project" value="InterPro"/>
</dbReference>
<organism evidence="2">
    <name type="scientific">Caudovirales sp. ctu3532</name>
    <dbReference type="NCBI Taxonomy" id="2827639"/>
    <lineage>
        <taxon>Viruses</taxon>
        <taxon>Duplodnaviria</taxon>
        <taxon>Heunggongvirae</taxon>
        <taxon>Uroviricota</taxon>
        <taxon>Caudoviricetes</taxon>
    </lineage>
</organism>
<dbReference type="Gene3D" id="1.10.10.10">
    <property type="entry name" value="Winged helix-like DNA-binding domain superfamily/Winged helix DNA-binding domain"/>
    <property type="match status" value="1"/>
</dbReference>